<dbReference type="InterPro" id="IPR046341">
    <property type="entry name" value="SET_dom_sf"/>
</dbReference>
<dbReference type="GO" id="GO:0005634">
    <property type="term" value="C:nucleus"/>
    <property type="evidence" value="ECO:0007669"/>
    <property type="project" value="TreeGrafter"/>
</dbReference>
<feature type="domain" description="SET" evidence="2">
    <location>
        <begin position="118"/>
        <end position="236"/>
    </location>
</feature>
<dbReference type="Gene3D" id="2.170.270.10">
    <property type="entry name" value="SET domain"/>
    <property type="match status" value="1"/>
</dbReference>
<dbReference type="GO" id="GO:0042799">
    <property type="term" value="F:histone H4K20 methyltransferase activity"/>
    <property type="evidence" value="ECO:0007669"/>
    <property type="project" value="TreeGrafter"/>
</dbReference>
<feature type="region of interest" description="Disordered" evidence="1">
    <location>
        <begin position="251"/>
        <end position="275"/>
    </location>
</feature>
<keyword evidence="4" id="KW-1185">Reference proteome</keyword>
<evidence type="ECO:0000313" key="4">
    <source>
        <dbReference type="Proteomes" id="UP000694568"/>
    </source>
</evidence>
<reference evidence="3" key="1">
    <citation type="submission" date="2025-05" db="UniProtKB">
        <authorList>
            <consortium name="Ensembl"/>
        </authorList>
    </citation>
    <scope>IDENTIFICATION</scope>
</reference>
<dbReference type="InterPro" id="IPR001214">
    <property type="entry name" value="SET_dom"/>
</dbReference>
<dbReference type="GO" id="GO:0043516">
    <property type="term" value="P:regulation of DNA damage response, signal transduction by p53 class mediator"/>
    <property type="evidence" value="ECO:0007669"/>
    <property type="project" value="TreeGrafter"/>
</dbReference>
<dbReference type="GeneTree" id="ENSGT00940000163293"/>
<evidence type="ECO:0000256" key="1">
    <source>
        <dbReference type="SAM" id="MobiDB-lite"/>
    </source>
</evidence>
<protein>
    <submittedName>
        <fullName evidence="3">Histone-lysine N-methyltransferase ATXR7-like</fullName>
    </submittedName>
</protein>
<evidence type="ECO:0000313" key="3">
    <source>
        <dbReference type="Ensembl" id="ENSSLUP00000010573.1"/>
    </source>
</evidence>
<dbReference type="Ensembl" id="ENSSLUT00000010897.1">
    <property type="protein sequence ID" value="ENSSLUP00000010569.1"/>
    <property type="gene ID" value="ENSSLUG00000004976.1"/>
</dbReference>
<name>A0A8C9XL15_SANLU</name>
<dbReference type="SMART" id="SM00317">
    <property type="entry name" value="SET"/>
    <property type="match status" value="1"/>
</dbReference>
<dbReference type="AlphaFoldDB" id="A0A8C9XL15"/>
<sequence>MPLAFFLLGPQCDKLWVKVYKCVWRFCSISPPTACPALSPKIHTSGSVYHFSQSDIALNLVCQMVSRDLIHEHINTEHAVAYIHLALNNRAIMLKRRKRIRPADDAVSYILSSRDKPLFKEIFIDSNKGRGVFASQPIEQGAFVLEYRGELLSKEDCQSRQYSDKQSTFLYEFQWQKRHWCIDASREDGSLGRLVNDNHKSPNCIMKKIIVNDRPHLCLFAVKNIEAGTEIDYNYGDSQWPWRKKVTSHQTETLPVDQTSHEDSDIDAATTQVME</sequence>
<proteinExistence type="predicted"/>
<dbReference type="Pfam" id="PF00856">
    <property type="entry name" value="SET"/>
    <property type="match status" value="1"/>
</dbReference>
<dbReference type="InterPro" id="IPR051760">
    <property type="entry name" value="KMT5A"/>
</dbReference>
<dbReference type="PANTHER" id="PTHR46167">
    <property type="entry name" value="N-LYSINE METHYLTRANSFERASE KMT5A"/>
    <property type="match status" value="1"/>
</dbReference>
<dbReference type="GO" id="GO:0005700">
    <property type="term" value="C:polytene chromosome"/>
    <property type="evidence" value="ECO:0007669"/>
    <property type="project" value="TreeGrafter"/>
</dbReference>
<dbReference type="GO" id="GO:0006357">
    <property type="term" value="P:regulation of transcription by RNA polymerase II"/>
    <property type="evidence" value="ECO:0007669"/>
    <property type="project" value="TreeGrafter"/>
</dbReference>
<accession>A0A8C9XL15</accession>
<dbReference type="Ensembl" id="ENSSLUT00000010901.1">
    <property type="protein sequence ID" value="ENSSLUP00000010573.1"/>
    <property type="gene ID" value="ENSSLUG00000004976.1"/>
</dbReference>
<evidence type="ECO:0000259" key="2">
    <source>
        <dbReference type="PROSITE" id="PS50280"/>
    </source>
</evidence>
<dbReference type="PANTHER" id="PTHR46167:SF1">
    <property type="entry name" value="N-LYSINE METHYLTRANSFERASE KMT5A"/>
    <property type="match status" value="1"/>
</dbReference>
<dbReference type="SUPFAM" id="SSF82199">
    <property type="entry name" value="SET domain"/>
    <property type="match status" value="1"/>
</dbReference>
<dbReference type="Proteomes" id="UP000694568">
    <property type="component" value="Unplaced"/>
</dbReference>
<organism evidence="3 4">
    <name type="scientific">Sander lucioperca</name>
    <name type="common">Pike-perch</name>
    <name type="synonym">Perca lucioperca</name>
    <dbReference type="NCBI Taxonomy" id="283035"/>
    <lineage>
        <taxon>Eukaryota</taxon>
        <taxon>Metazoa</taxon>
        <taxon>Chordata</taxon>
        <taxon>Craniata</taxon>
        <taxon>Vertebrata</taxon>
        <taxon>Euteleostomi</taxon>
        <taxon>Actinopterygii</taxon>
        <taxon>Neopterygii</taxon>
        <taxon>Teleostei</taxon>
        <taxon>Neoteleostei</taxon>
        <taxon>Acanthomorphata</taxon>
        <taxon>Eupercaria</taxon>
        <taxon>Perciformes</taxon>
        <taxon>Percoidei</taxon>
        <taxon>Percidae</taxon>
        <taxon>Luciopercinae</taxon>
        <taxon>Sander</taxon>
    </lineage>
</organism>
<dbReference type="PROSITE" id="PS50280">
    <property type="entry name" value="SET"/>
    <property type="match status" value="1"/>
</dbReference>